<evidence type="ECO:0000259" key="1">
    <source>
        <dbReference type="Pfam" id="PF01370"/>
    </source>
</evidence>
<dbReference type="Proteomes" id="UP000279259">
    <property type="component" value="Unassembled WGS sequence"/>
</dbReference>
<evidence type="ECO:0000313" key="3">
    <source>
        <dbReference type="Proteomes" id="UP000279259"/>
    </source>
</evidence>
<accession>A0A427YHQ8</accession>
<keyword evidence="3" id="KW-1185">Reference proteome</keyword>
<dbReference type="GO" id="GO:0044877">
    <property type="term" value="F:protein-containing complex binding"/>
    <property type="evidence" value="ECO:0007669"/>
    <property type="project" value="TreeGrafter"/>
</dbReference>
<dbReference type="EMBL" id="RSCD01000010">
    <property type="protein sequence ID" value="RSH90603.1"/>
    <property type="molecule type" value="Genomic_DNA"/>
</dbReference>
<comment type="caution">
    <text evidence="2">The sequence shown here is derived from an EMBL/GenBank/DDBJ whole genome shotgun (WGS) entry which is preliminary data.</text>
</comment>
<dbReference type="GO" id="GO:0005739">
    <property type="term" value="C:mitochondrion"/>
    <property type="evidence" value="ECO:0007669"/>
    <property type="project" value="TreeGrafter"/>
</dbReference>
<name>A0A427YHQ8_9TREE</name>
<reference evidence="2 3" key="1">
    <citation type="submission" date="2018-11" db="EMBL/GenBank/DDBJ databases">
        <title>Genome sequence of Saitozyma podzolica DSM 27192.</title>
        <authorList>
            <person name="Aliyu H."/>
            <person name="Gorte O."/>
            <person name="Ochsenreither K."/>
        </authorList>
    </citation>
    <scope>NUCLEOTIDE SEQUENCE [LARGE SCALE GENOMIC DNA]</scope>
    <source>
        <strain evidence="2 3">DSM 27192</strain>
    </source>
</reference>
<dbReference type="SUPFAM" id="SSF51735">
    <property type="entry name" value="NAD(P)-binding Rossmann-fold domains"/>
    <property type="match status" value="1"/>
</dbReference>
<dbReference type="PANTHER" id="PTHR12126">
    <property type="entry name" value="NADH-UBIQUINONE OXIDOREDUCTASE 39 KDA SUBUNIT-RELATED"/>
    <property type="match status" value="1"/>
</dbReference>
<dbReference type="STRING" id="1890683.A0A427YHQ8"/>
<dbReference type="PANTHER" id="PTHR12126:SF16">
    <property type="entry name" value="MIOREX COMPLEX COMPONENT 2"/>
    <property type="match status" value="1"/>
</dbReference>
<dbReference type="AlphaFoldDB" id="A0A427YHQ8"/>
<dbReference type="InterPro" id="IPR001509">
    <property type="entry name" value="Epimerase_deHydtase"/>
</dbReference>
<dbReference type="InterPro" id="IPR036291">
    <property type="entry name" value="NAD(P)-bd_dom_sf"/>
</dbReference>
<dbReference type="OrthoDB" id="276721at2759"/>
<proteinExistence type="predicted"/>
<gene>
    <name evidence="2" type="ORF">EHS25_001208</name>
</gene>
<dbReference type="Pfam" id="PF01370">
    <property type="entry name" value="Epimerase"/>
    <property type="match status" value="1"/>
</dbReference>
<dbReference type="Gene3D" id="3.40.50.720">
    <property type="entry name" value="NAD(P)-binding Rossmann-like Domain"/>
    <property type="match status" value="1"/>
</dbReference>
<protein>
    <recommendedName>
        <fullName evidence="1">NAD-dependent epimerase/dehydratase domain-containing protein</fullName>
    </recommendedName>
</protein>
<sequence length="244" mass="25933">MSVPSLLVVGGNGFLGSAICKAAVARGWEVASMSSSGKAYTTPAGHTPKWVGDVRWHRASAFEPSTYAELVGSSSAVVHTLGILLEDTGYKSAVRRNDVFGLAKAVIGGLSGGDGNPLKSKEEKRRGYEGMNRDSALTVLDTMMTSPTSSAGPSRPFVYVSASDCFRPVVPRRYIETKREAESEILRMCSEKPEAGVRPIFMRPAEAVIRSIADETRVGVVDVPTMREWAGLGKGTAGQAAFSS</sequence>
<dbReference type="InterPro" id="IPR051207">
    <property type="entry name" value="ComplexI_NDUFA9_subunit"/>
</dbReference>
<feature type="domain" description="NAD-dependent epimerase/dehydratase" evidence="1">
    <location>
        <begin position="7"/>
        <end position="80"/>
    </location>
</feature>
<organism evidence="2 3">
    <name type="scientific">Saitozyma podzolica</name>
    <dbReference type="NCBI Taxonomy" id="1890683"/>
    <lineage>
        <taxon>Eukaryota</taxon>
        <taxon>Fungi</taxon>
        <taxon>Dikarya</taxon>
        <taxon>Basidiomycota</taxon>
        <taxon>Agaricomycotina</taxon>
        <taxon>Tremellomycetes</taxon>
        <taxon>Tremellales</taxon>
        <taxon>Trimorphomycetaceae</taxon>
        <taxon>Saitozyma</taxon>
    </lineage>
</organism>
<evidence type="ECO:0000313" key="2">
    <source>
        <dbReference type="EMBL" id="RSH90603.1"/>
    </source>
</evidence>